<gene>
    <name evidence="2" type="ORF">PECAL_1P11180</name>
</gene>
<organism evidence="2 3">
    <name type="scientific">Pelagomonas calceolata</name>
    <dbReference type="NCBI Taxonomy" id="35677"/>
    <lineage>
        <taxon>Eukaryota</taxon>
        <taxon>Sar</taxon>
        <taxon>Stramenopiles</taxon>
        <taxon>Ochrophyta</taxon>
        <taxon>Pelagophyceae</taxon>
        <taxon>Pelagomonadales</taxon>
        <taxon>Pelagomonadaceae</taxon>
        <taxon>Pelagomonas</taxon>
    </lineage>
</organism>
<dbReference type="Gene3D" id="2.130.10.10">
    <property type="entry name" value="YVTN repeat-like/Quinoprotein amine dehydrogenase"/>
    <property type="match status" value="2"/>
</dbReference>
<dbReference type="InterPro" id="IPR015943">
    <property type="entry name" value="WD40/YVTN_repeat-like_dom_sf"/>
</dbReference>
<sequence>MLSSLPEDALYHILKFVDENDDARCARISKSWTNLRRAWVVSRSSFPGGEGVGRAGQNGVQAVAFSCDGKLLAIGADDFALNLMVLDAVTGDLRRTFPRPLGTSCLDFSPTDSTVLVAGGSRDLIAYNTATGNSRELWRGSEELRCVTFSPAGSTIAYCRTLIVAVIDIGGPDPTRDPFAVPARVLLTTHPGGPRRIEGIAFSPTGSVLAVGVGTRVKCYDVASGQVRSEIAHGGYGIWTIAYSSREIIAVGGPDGKLVLYDASNGRLIREISPAGNGLCFSPDGLMIAFRKHGLTGAGRVFFYDAETGDLRFVISRNYGIHGLGAVRFSPDGKTVAVGDYKGRAALYDATTGDLRRMRRAPPAA</sequence>
<dbReference type="Pfam" id="PF00646">
    <property type="entry name" value="F-box"/>
    <property type="match status" value="1"/>
</dbReference>
<dbReference type="EMBL" id="CAKKNE010000001">
    <property type="protein sequence ID" value="CAH0364739.1"/>
    <property type="molecule type" value="Genomic_DNA"/>
</dbReference>
<keyword evidence="3" id="KW-1185">Reference proteome</keyword>
<dbReference type="AlphaFoldDB" id="A0A8J2SBU8"/>
<dbReference type="Pfam" id="PF00400">
    <property type="entry name" value="WD40"/>
    <property type="match status" value="1"/>
</dbReference>
<accession>A0A8J2SBU8</accession>
<dbReference type="SMART" id="SM00320">
    <property type="entry name" value="WD40"/>
    <property type="match status" value="5"/>
</dbReference>
<proteinExistence type="predicted"/>
<dbReference type="PANTHER" id="PTHR19879">
    <property type="entry name" value="TRANSCRIPTION INITIATION FACTOR TFIID"/>
    <property type="match status" value="1"/>
</dbReference>
<dbReference type="PROSITE" id="PS50181">
    <property type="entry name" value="FBOX"/>
    <property type="match status" value="1"/>
</dbReference>
<reference evidence="2" key="1">
    <citation type="submission" date="2021-11" db="EMBL/GenBank/DDBJ databases">
        <authorList>
            <consortium name="Genoscope - CEA"/>
            <person name="William W."/>
        </authorList>
    </citation>
    <scope>NUCLEOTIDE SEQUENCE</scope>
</reference>
<dbReference type="InterPro" id="IPR002372">
    <property type="entry name" value="PQQ_rpt_dom"/>
</dbReference>
<evidence type="ECO:0000259" key="1">
    <source>
        <dbReference type="PROSITE" id="PS50181"/>
    </source>
</evidence>
<dbReference type="InterPro" id="IPR001810">
    <property type="entry name" value="F-box_dom"/>
</dbReference>
<evidence type="ECO:0000313" key="2">
    <source>
        <dbReference type="EMBL" id="CAH0364739.1"/>
    </source>
</evidence>
<dbReference type="Proteomes" id="UP000789595">
    <property type="component" value="Unassembled WGS sequence"/>
</dbReference>
<name>A0A8J2SBU8_9STRA</name>
<dbReference type="InterPro" id="IPR001680">
    <property type="entry name" value="WD40_rpt"/>
</dbReference>
<dbReference type="OrthoDB" id="427368at2759"/>
<dbReference type="SUPFAM" id="SSF81383">
    <property type="entry name" value="F-box domain"/>
    <property type="match status" value="1"/>
</dbReference>
<dbReference type="InterPro" id="IPR036047">
    <property type="entry name" value="F-box-like_dom_sf"/>
</dbReference>
<protein>
    <recommendedName>
        <fullName evidence="1">F-box domain-containing protein</fullName>
    </recommendedName>
</protein>
<feature type="domain" description="F-box" evidence="1">
    <location>
        <begin position="1"/>
        <end position="35"/>
    </location>
</feature>
<dbReference type="Pfam" id="PF13360">
    <property type="entry name" value="PQQ_2"/>
    <property type="match status" value="1"/>
</dbReference>
<dbReference type="SUPFAM" id="SSF82171">
    <property type="entry name" value="DPP6 N-terminal domain-like"/>
    <property type="match status" value="1"/>
</dbReference>
<evidence type="ECO:0000313" key="3">
    <source>
        <dbReference type="Proteomes" id="UP000789595"/>
    </source>
</evidence>
<dbReference type="PANTHER" id="PTHR19879:SF9">
    <property type="entry name" value="TRANSCRIPTION INITIATION FACTOR TFIID SUBUNIT 5"/>
    <property type="match status" value="1"/>
</dbReference>
<comment type="caution">
    <text evidence="2">The sequence shown here is derived from an EMBL/GenBank/DDBJ whole genome shotgun (WGS) entry which is preliminary data.</text>
</comment>